<proteinExistence type="predicted"/>
<accession>A0A016BU92</accession>
<comment type="caution">
    <text evidence="1">The sequence shown here is derived from an EMBL/GenBank/DDBJ whole genome shotgun (WGS) entry which is preliminary data.</text>
</comment>
<dbReference type="PATRIC" id="fig|1339280.3.peg.2473"/>
<dbReference type="AlphaFoldDB" id="A0A016BU92"/>
<evidence type="ECO:0000313" key="1">
    <source>
        <dbReference type="EMBL" id="EXZ44131.1"/>
    </source>
</evidence>
<organism evidence="1 2">
    <name type="scientific">Bacteroides fragilis str. 2-F-2 #4</name>
    <dbReference type="NCBI Taxonomy" id="1339280"/>
    <lineage>
        <taxon>Bacteria</taxon>
        <taxon>Pseudomonadati</taxon>
        <taxon>Bacteroidota</taxon>
        <taxon>Bacteroidia</taxon>
        <taxon>Bacteroidales</taxon>
        <taxon>Bacteroidaceae</taxon>
        <taxon>Bacteroides</taxon>
    </lineage>
</organism>
<dbReference type="EMBL" id="JGDM01000067">
    <property type="protein sequence ID" value="EXZ44131.1"/>
    <property type="molecule type" value="Genomic_DNA"/>
</dbReference>
<gene>
    <name evidence="1" type="ORF">M076_2596</name>
</gene>
<dbReference type="Proteomes" id="UP000022272">
    <property type="component" value="Unassembled WGS sequence"/>
</dbReference>
<protein>
    <submittedName>
        <fullName evidence="1">Uncharacterized protein</fullName>
    </submittedName>
</protein>
<reference evidence="1 2" key="1">
    <citation type="submission" date="2014-02" db="EMBL/GenBank/DDBJ databases">
        <authorList>
            <person name="Sears C."/>
            <person name="Carroll K."/>
            <person name="Sack B.R."/>
            <person name="Qadri F."/>
            <person name="Myers L.L."/>
            <person name="Chung G.-T."/>
            <person name="Escheverria P."/>
            <person name="Fraser C.M."/>
            <person name="Sadzewicz L."/>
            <person name="Shefchek K.A."/>
            <person name="Tallon L."/>
            <person name="Das S.P."/>
            <person name="Daugherty S."/>
            <person name="Mongodin E.F."/>
        </authorList>
    </citation>
    <scope>NUCLEOTIDE SEQUENCE [LARGE SCALE GENOMIC DNA]</scope>
    <source>
        <strain evidence="1 2">2-F-2 #4</strain>
    </source>
</reference>
<sequence>MNLKNRKITKKWGRTDAFYKTNLLKNAIPGTEMFERQTVTCLPAYKHAFIQLALSSRGKAVLSSICIVLRDNARSNKTAELLYRFI</sequence>
<name>A0A016BU92_BACFG</name>
<evidence type="ECO:0000313" key="2">
    <source>
        <dbReference type="Proteomes" id="UP000022272"/>
    </source>
</evidence>